<keyword evidence="9 14" id="KW-0560">Oxidoreductase</keyword>
<dbReference type="EC" id="1.14.14.-" evidence="14"/>
<dbReference type="AlphaFoldDB" id="A0A1A6G4A9"/>
<dbReference type="STRING" id="56216.A0A1A6G4A9"/>
<dbReference type="Pfam" id="PF00067">
    <property type="entry name" value="p450"/>
    <property type="match status" value="1"/>
</dbReference>
<protein>
    <recommendedName>
        <fullName evidence="14">Cytochrome P450 3A</fullName>
        <ecNumber evidence="14">1.14.14.-</ecNumber>
    </recommendedName>
</protein>
<evidence type="ECO:0000256" key="11">
    <source>
        <dbReference type="ARBA" id="ARBA00023033"/>
    </source>
</evidence>
<dbReference type="Proteomes" id="UP000092124">
    <property type="component" value="Unassembled WGS sequence"/>
</dbReference>
<evidence type="ECO:0000256" key="2">
    <source>
        <dbReference type="ARBA" id="ARBA00004174"/>
    </source>
</evidence>
<comment type="function">
    <text evidence="14">Cytochromes P450 are a group of heme-thiolate monooxygenases. In liver microsomes, this enzyme is involved in an NADPH-dependent electron transport pathway. It oxidizes a variety of structurally unrelated compounds, including steroids, fatty acids, and xenobiotics.</text>
</comment>
<dbReference type="PRINTS" id="PR01689">
    <property type="entry name" value="EP450IICYP3A"/>
</dbReference>
<dbReference type="GO" id="GO:0005789">
    <property type="term" value="C:endoplasmic reticulum membrane"/>
    <property type="evidence" value="ECO:0007669"/>
    <property type="project" value="UniProtKB-SubCell"/>
</dbReference>
<dbReference type="SUPFAM" id="SSF48264">
    <property type="entry name" value="Cytochrome P450"/>
    <property type="match status" value="1"/>
</dbReference>
<sequence length="103" mass="11520">DFGPAGIMNKAITLSKDEEWKRVRALLSPTFTSGKLKEMFPIIEQYGDILVKHLRREAEKGKPITMKEVLGAYSMDVITSTSFGVSVNSLNNPKDSFVEKTKI</sequence>
<keyword evidence="11 14" id="KW-0503">Monooxygenase</keyword>
<dbReference type="InterPro" id="IPR008072">
    <property type="entry name" value="Cyt_P450_E_CYP3A"/>
</dbReference>
<accession>A0A1A6G4A9</accession>
<dbReference type="PANTHER" id="PTHR24302">
    <property type="entry name" value="CYTOCHROME P450 FAMILY 3"/>
    <property type="match status" value="1"/>
</dbReference>
<dbReference type="PANTHER" id="PTHR24302:SF49">
    <property type="entry name" value="CYTOCHROME P450 3A-RELATED"/>
    <property type="match status" value="1"/>
</dbReference>
<dbReference type="PRINTS" id="PR00464">
    <property type="entry name" value="EP450II"/>
</dbReference>
<dbReference type="GO" id="GO:0050649">
    <property type="term" value="F:testosterone 6-beta-hydroxylase activity"/>
    <property type="evidence" value="ECO:0007669"/>
    <property type="project" value="TreeGrafter"/>
</dbReference>
<keyword evidence="10 14" id="KW-0408">Iron</keyword>
<keyword evidence="5 14" id="KW-0349">Heme</keyword>
<keyword evidence="6 14" id="KW-0479">Metal-binding</keyword>
<keyword evidence="7 14" id="KW-0256">Endoplasmic reticulum</keyword>
<gene>
    <name evidence="15" type="ORF">A6R68_08253</name>
</gene>
<dbReference type="GO" id="GO:0070989">
    <property type="term" value="P:oxidative demethylation"/>
    <property type="evidence" value="ECO:0007669"/>
    <property type="project" value="TreeGrafter"/>
</dbReference>
<dbReference type="InterPro" id="IPR001128">
    <property type="entry name" value="Cyt_P450"/>
</dbReference>
<evidence type="ECO:0000256" key="9">
    <source>
        <dbReference type="ARBA" id="ARBA00023002"/>
    </source>
</evidence>
<comment type="subcellular location">
    <subcellularLocation>
        <location evidence="3 14">Endoplasmic reticulum membrane</location>
        <topology evidence="3">Peripheral membrane protein</topology>
    </subcellularLocation>
    <subcellularLocation>
        <location evidence="2 14">Microsome membrane</location>
        <topology evidence="2">Peripheral membrane protein</topology>
    </subcellularLocation>
</comment>
<evidence type="ECO:0000256" key="10">
    <source>
        <dbReference type="ARBA" id="ARBA00023004"/>
    </source>
</evidence>
<comment type="cofactor">
    <cofactor evidence="1 14">
        <name>heme</name>
        <dbReference type="ChEBI" id="CHEBI:30413"/>
    </cofactor>
</comment>
<evidence type="ECO:0000256" key="5">
    <source>
        <dbReference type="ARBA" id="ARBA00022617"/>
    </source>
</evidence>
<dbReference type="EMBL" id="LZPO01107542">
    <property type="protein sequence ID" value="OBS60625.1"/>
    <property type="molecule type" value="Genomic_DNA"/>
</dbReference>
<organism evidence="15 16">
    <name type="scientific">Neotoma lepida</name>
    <name type="common">Desert woodrat</name>
    <dbReference type="NCBI Taxonomy" id="56216"/>
    <lineage>
        <taxon>Eukaryota</taxon>
        <taxon>Metazoa</taxon>
        <taxon>Chordata</taxon>
        <taxon>Craniata</taxon>
        <taxon>Vertebrata</taxon>
        <taxon>Euteleostomi</taxon>
        <taxon>Mammalia</taxon>
        <taxon>Eutheria</taxon>
        <taxon>Euarchontoglires</taxon>
        <taxon>Glires</taxon>
        <taxon>Rodentia</taxon>
        <taxon>Myomorpha</taxon>
        <taxon>Muroidea</taxon>
        <taxon>Cricetidae</taxon>
        <taxon>Neotominae</taxon>
        <taxon>Neotoma</taxon>
    </lineage>
</organism>
<keyword evidence="12" id="KW-0472">Membrane</keyword>
<keyword evidence="8 14" id="KW-0492">Microsome</keyword>
<feature type="non-terminal residue" evidence="15">
    <location>
        <position position="1"/>
    </location>
</feature>
<dbReference type="GO" id="GO:0005506">
    <property type="term" value="F:iron ion binding"/>
    <property type="evidence" value="ECO:0007669"/>
    <property type="project" value="UniProtKB-UniRule"/>
</dbReference>
<dbReference type="InterPro" id="IPR036396">
    <property type="entry name" value="Cyt_P450_sf"/>
</dbReference>
<dbReference type="GO" id="GO:0020037">
    <property type="term" value="F:heme binding"/>
    <property type="evidence" value="ECO:0007669"/>
    <property type="project" value="UniProtKB-UniRule"/>
</dbReference>
<evidence type="ECO:0000256" key="3">
    <source>
        <dbReference type="ARBA" id="ARBA00004406"/>
    </source>
</evidence>
<name>A0A1A6G4A9_NEOLE</name>
<comment type="caution">
    <text evidence="15">The sequence shown here is derived from an EMBL/GenBank/DDBJ whole genome shotgun (WGS) entry which is preliminary data.</text>
</comment>
<evidence type="ECO:0000313" key="15">
    <source>
        <dbReference type="EMBL" id="OBS60625.1"/>
    </source>
</evidence>
<evidence type="ECO:0000313" key="16">
    <source>
        <dbReference type="Proteomes" id="UP000092124"/>
    </source>
</evidence>
<comment type="catalytic activity">
    <reaction evidence="13 14">
        <text>an organic molecule + reduced [NADPH--hemoprotein reductase] + O2 = an alcohol + oxidized [NADPH--hemoprotein reductase] + H2O + H(+)</text>
        <dbReference type="Rhea" id="RHEA:17149"/>
        <dbReference type="Rhea" id="RHEA-COMP:11964"/>
        <dbReference type="Rhea" id="RHEA-COMP:11965"/>
        <dbReference type="ChEBI" id="CHEBI:15377"/>
        <dbReference type="ChEBI" id="CHEBI:15378"/>
        <dbReference type="ChEBI" id="CHEBI:15379"/>
        <dbReference type="ChEBI" id="CHEBI:30879"/>
        <dbReference type="ChEBI" id="CHEBI:57618"/>
        <dbReference type="ChEBI" id="CHEBI:58210"/>
        <dbReference type="ChEBI" id="CHEBI:142491"/>
        <dbReference type="EC" id="1.14.14.1"/>
    </reaction>
</comment>
<dbReference type="OrthoDB" id="1470350at2759"/>
<proteinExistence type="inferred from homology"/>
<keyword evidence="16" id="KW-1185">Reference proteome</keyword>
<reference evidence="15 16" key="1">
    <citation type="submission" date="2016-06" db="EMBL/GenBank/DDBJ databases">
        <title>The Draft Genome Sequence and Annotation of the Desert Woodrat Neotoma lepida.</title>
        <authorList>
            <person name="Campbell M."/>
            <person name="Oakeson K.F."/>
            <person name="Yandell M."/>
            <person name="Halpert J.R."/>
            <person name="Dearing D."/>
        </authorList>
    </citation>
    <scope>NUCLEOTIDE SEQUENCE [LARGE SCALE GENOMIC DNA]</scope>
    <source>
        <strain evidence="15">417</strain>
        <tissue evidence="15">Liver</tissue>
    </source>
</reference>
<dbReference type="GO" id="GO:0016712">
    <property type="term" value="F:oxidoreductase activity, acting on paired donors, with incorporation or reduction of molecular oxygen, reduced flavin or flavoprotein as one donor, and incorporation of one atom of oxygen"/>
    <property type="evidence" value="ECO:0007669"/>
    <property type="project" value="UniProtKB-EC"/>
</dbReference>
<evidence type="ECO:0000256" key="1">
    <source>
        <dbReference type="ARBA" id="ARBA00001971"/>
    </source>
</evidence>
<evidence type="ECO:0000256" key="12">
    <source>
        <dbReference type="ARBA" id="ARBA00023136"/>
    </source>
</evidence>
<evidence type="ECO:0000256" key="7">
    <source>
        <dbReference type="ARBA" id="ARBA00022824"/>
    </source>
</evidence>
<dbReference type="Gene3D" id="1.10.630.10">
    <property type="entry name" value="Cytochrome P450"/>
    <property type="match status" value="1"/>
</dbReference>
<evidence type="ECO:0000256" key="13">
    <source>
        <dbReference type="ARBA" id="ARBA00047827"/>
    </source>
</evidence>
<evidence type="ECO:0000256" key="6">
    <source>
        <dbReference type="ARBA" id="ARBA00022723"/>
    </source>
</evidence>
<evidence type="ECO:0000256" key="8">
    <source>
        <dbReference type="ARBA" id="ARBA00022848"/>
    </source>
</evidence>
<comment type="similarity">
    <text evidence="4 14">Belongs to the cytochrome P450 family.</text>
</comment>
<dbReference type="GO" id="GO:0008202">
    <property type="term" value="P:steroid metabolic process"/>
    <property type="evidence" value="ECO:0007669"/>
    <property type="project" value="TreeGrafter"/>
</dbReference>
<evidence type="ECO:0000256" key="14">
    <source>
        <dbReference type="RuleBase" id="RU368049"/>
    </source>
</evidence>
<dbReference type="InterPro" id="IPR002402">
    <property type="entry name" value="Cyt_P450_E_grp-II"/>
</dbReference>
<dbReference type="InterPro" id="IPR050705">
    <property type="entry name" value="Cytochrome_P450_3A"/>
</dbReference>
<evidence type="ECO:0000256" key="4">
    <source>
        <dbReference type="ARBA" id="ARBA00010617"/>
    </source>
</evidence>